<sequence length="284" mass="31512">MLPGLGSYGDDSQSDSEANPDHIPRKRKAYPDDPARPTNANPQPEAGPSKTQIIIKRPPKLKAHLRTRLPEEETSTFNMPDPDDEALIDAAREVPEELVRIRDLLRPPPIQGVSDWGIPPEAAGACDPAIQAKLAQFHQLKKDPDQPRHFNDSLMANRSFRNPHLYAKLVEFVDVDERTTNFPKDIWDPDDVKDEWFADKIGMFRPPLPNPLRYSCTPSTLCPARSVDLPQTRSTTQQPGVPLPVTRTLGRNIASSRVSKTTLGTAVGQLCKANPGGLHFCVLL</sequence>
<dbReference type="STRING" id="92696.A0A4R0RC45"/>
<reference evidence="2 3" key="1">
    <citation type="submission" date="2018-11" db="EMBL/GenBank/DDBJ databases">
        <title>Genome assembly of Steccherinum ochraceum LE-BIN_3174, the white-rot fungus of the Steccherinaceae family (The Residual Polyporoid clade, Polyporales, Basidiomycota).</title>
        <authorList>
            <person name="Fedorova T.V."/>
            <person name="Glazunova O.A."/>
            <person name="Landesman E.O."/>
            <person name="Moiseenko K.V."/>
            <person name="Psurtseva N.V."/>
            <person name="Savinova O.S."/>
            <person name="Shakhova N.V."/>
            <person name="Tyazhelova T.V."/>
            <person name="Vasina D.V."/>
        </authorList>
    </citation>
    <scope>NUCLEOTIDE SEQUENCE [LARGE SCALE GENOMIC DNA]</scope>
    <source>
        <strain evidence="2 3">LE-BIN_3174</strain>
    </source>
</reference>
<keyword evidence="3" id="KW-1185">Reference proteome</keyword>
<dbReference type="GO" id="GO:0005634">
    <property type="term" value="C:nucleus"/>
    <property type="evidence" value="ECO:0007669"/>
    <property type="project" value="TreeGrafter"/>
</dbReference>
<name>A0A4R0RC45_9APHY</name>
<dbReference type="EMBL" id="RWJN01000246">
    <property type="protein sequence ID" value="TCD64273.1"/>
    <property type="molecule type" value="Genomic_DNA"/>
</dbReference>
<evidence type="ECO:0008006" key="4">
    <source>
        <dbReference type="Google" id="ProtNLM"/>
    </source>
</evidence>
<dbReference type="AlphaFoldDB" id="A0A4R0RC45"/>
<evidence type="ECO:0000313" key="2">
    <source>
        <dbReference type="EMBL" id="TCD64273.1"/>
    </source>
</evidence>
<dbReference type="Pfam" id="PF07818">
    <property type="entry name" value="HCNGP"/>
    <property type="match status" value="1"/>
</dbReference>
<gene>
    <name evidence="2" type="ORF">EIP91_004312</name>
</gene>
<organism evidence="2 3">
    <name type="scientific">Steccherinum ochraceum</name>
    <dbReference type="NCBI Taxonomy" id="92696"/>
    <lineage>
        <taxon>Eukaryota</taxon>
        <taxon>Fungi</taxon>
        <taxon>Dikarya</taxon>
        <taxon>Basidiomycota</taxon>
        <taxon>Agaricomycotina</taxon>
        <taxon>Agaricomycetes</taxon>
        <taxon>Polyporales</taxon>
        <taxon>Steccherinaceae</taxon>
        <taxon>Steccherinum</taxon>
    </lineage>
</organism>
<dbReference type="Proteomes" id="UP000292702">
    <property type="component" value="Unassembled WGS sequence"/>
</dbReference>
<protein>
    <recommendedName>
        <fullName evidence="4">HCNGP-domain-containing protein</fullName>
    </recommendedName>
</protein>
<evidence type="ECO:0000313" key="3">
    <source>
        <dbReference type="Proteomes" id="UP000292702"/>
    </source>
</evidence>
<evidence type="ECO:0000256" key="1">
    <source>
        <dbReference type="SAM" id="MobiDB-lite"/>
    </source>
</evidence>
<feature type="region of interest" description="Disordered" evidence="1">
    <location>
        <begin position="1"/>
        <end position="62"/>
    </location>
</feature>
<dbReference type="PANTHER" id="PTHR13464">
    <property type="entry name" value="TRANSCRIPTIONAL REGULATOR PROTEIN HCNGP"/>
    <property type="match status" value="1"/>
</dbReference>
<comment type="caution">
    <text evidence="2">The sequence shown here is derived from an EMBL/GenBank/DDBJ whole genome shotgun (WGS) entry which is preliminary data.</text>
</comment>
<proteinExistence type="predicted"/>
<dbReference type="InterPro" id="IPR012479">
    <property type="entry name" value="SAP30BP"/>
</dbReference>
<accession>A0A4R0RC45</accession>
<dbReference type="GO" id="GO:0006355">
    <property type="term" value="P:regulation of DNA-templated transcription"/>
    <property type="evidence" value="ECO:0007669"/>
    <property type="project" value="InterPro"/>
</dbReference>
<dbReference type="OrthoDB" id="1714508at2759"/>
<dbReference type="PANTHER" id="PTHR13464:SF0">
    <property type="entry name" value="SAP30-BINDING PROTEIN"/>
    <property type="match status" value="1"/>
</dbReference>
<feature type="compositionally biased region" description="Basic and acidic residues" evidence="1">
    <location>
        <begin position="19"/>
        <end position="35"/>
    </location>
</feature>